<evidence type="ECO:0000313" key="1">
    <source>
        <dbReference type="EMBL" id="KKM80447.1"/>
    </source>
</evidence>
<dbReference type="AlphaFoldDB" id="A0A0F9NGA5"/>
<organism evidence="1">
    <name type="scientific">marine sediment metagenome</name>
    <dbReference type="NCBI Taxonomy" id="412755"/>
    <lineage>
        <taxon>unclassified sequences</taxon>
        <taxon>metagenomes</taxon>
        <taxon>ecological metagenomes</taxon>
    </lineage>
</organism>
<protein>
    <submittedName>
        <fullName evidence="1">Uncharacterized protein</fullName>
    </submittedName>
</protein>
<proteinExistence type="predicted"/>
<name>A0A0F9NGA5_9ZZZZ</name>
<gene>
    <name evidence="1" type="ORF">LCGC14_1339810</name>
</gene>
<sequence>MWQEPVRAIRRIFKENLGVKPGERVLVYTDKPTRRETLSPKEEARRSELRDVAHMFEAVARGLCRDRLRPWRATSTALKSW</sequence>
<reference evidence="1" key="1">
    <citation type="journal article" date="2015" name="Nature">
        <title>Complex archaea that bridge the gap between prokaryotes and eukaryotes.</title>
        <authorList>
            <person name="Spang A."/>
            <person name="Saw J.H."/>
            <person name="Jorgensen S.L."/>
            <person name="Zaremba-Niedzwiedzka K."/>
            <person name="Martijn J."/>
            <person name="Lind A.E."/>
            <person name="van Eijk R."/>
            <person name="Schleper C."/>
            <person name="Guy L."/>
            <person name="Ettema T.J."/>
        </authorList>
    </citation>
    <scope>NUCLEOTIDE SEQUENCE</scope>
</reference>
<dbReference type="EMBL" id="LAZR01008181">
    <property type="protein sequence ID" value="KKM80447.1"/>
    <property type="molecule type" value="Genomic_DNA"/>
</dbReference>
<accession>A0A0F9NGA5</accession>
<comment type="caution">
    <text evidence="1">The sequence shown here is derived from an EMBL/GenBank/DDBJ whole genome shotgun (WGS) entry which is preliminary data.</text>
</comment>